<accession>A0ACC2N166</accession>
<reference evidence="1" key="1">
    <citation type="submission" date="2023-04" db="EMBL/GenBank/DDBJ databases">
        <title>A chromosome-level genome assembly of the parasitoid wasp Eretmocerus hayati.</title>
        <authorList>
            <person name="Zhong Y."/>
            <person name="Liu S."/>
            <person name="Liu Y."/>
        </authorList>
    </citation>
    <scope>NUCLEOTIDE SEQUENCE</scope>
    <source>
        <strain evidence="1">ZJU_SS_LIU_2023</strain>
    </source>
</reference>
<comment type="caution">
    <text evidence="1">The sequence shown here is derived from an EMBL/GenBank/DDBJ whole genome shotgun (WGS) entry which is preliminary data.</text>
</comment>
<protein>
    <submittedName>
        <fullName evidence="1">Uncharacterized protein</fullName>
    </submittedName>
</protein>
<dbReference type="EMBL" id="CM056744">
    <property type="protein sequence ID" value="KAJ8664847.1"/>
    <property type="molecule type" value="Genomic_DNA"/>
</dbReference>
<keyword evidence="2" id="KW-1185">Reference proteome</keyword>
<name>A0ACC2N166_9HYME</name>
<sequence>MGRIEVEDFLNGPLVTWFLSCLQPCDRESITYEDLVDGALVHSVFLQMDLPVVENEILPTGRNSAARSRNLHRILSNLRHYYEDESCAIILQTPNVANLAKEPRLHVKEAELLFSLLLGCAVTCPNNDSFIGGIQQLDEESQKCIASCITQVLHVPGIVISESMFVEDQDGVPSGHPTNIQKAFEHLRRINYERNFYREQLRSVTKEYFGDEASTLEIEDQIGVKVKAMLDRKSESLKEELGRCEAELNDCRSKLRHLVVELQEKQEDLCETREELELSKQEVFRMRSEIEVLAKENRRIKTYEDELDIFHETKMRADRLEQEIAKLKEKLADIDYYKTRVNELTAVNKLLMQSKDALVEELAEYKIRAEKVPTLEKNIKRLESQIGDLVAENSDVRRKYEEMADENAILETQVRTTMNESIRMVLDRSDSSSCIPDSILEQLANSTQSQALKMEFESHRTCSMDTSNDSFIPDSPSKMPESRKNRWYMSSTIEALKGDMRRLAQRNEQLEKSHMESSDSGARIAALEQSIAAMMVENNQLKGLLSSSQMRANEMELSLGEANKKIDELNAKLANPVDDRVHQELESESRINELEEQINRLRNERDTAVSLYEEESKLVDEKNQCLEASAAVIGRLEKLVEKLERQCNEESKESANLKELVQLLNDKTPISSPTGFPSQDQEWRRNRIKALIEYFEMRSRLYTEFKQMARERDSLKEQLRNSKNEIEQLNTSIASLKNTCSFLEEERRAGVMSSTLMPPEEHRRSPPRFMNSFEKLNDDYHCCADISKANSDLLVEKQKLMTFIQTLLDQNRTLVKQIIEAREDNHKQKMHNSETVNQLTRQKEKLEEKIMDYYKRVESCKPKKKTSTNLVKATFFKMRRAGSEMFNRSRNSWIEVNPVMPAPDFEFCRGSDLPQNQRTNQNRNRNPADVLKNFDPERFSFGGRNSILDPRSRQSVDFSSGDEMGNPLMEPRSRQSVDFLTFCNRNDDEDFYEELEETLHETSKEIADVFANKTVDLSSNGDERDKDSEEESKGRGSMASDEFDRPESRIGFYLDMHYPTSHAY</sequence>
<dbReference type="Proteomes" id="UP001239111">
    <property type="component" value="Chromosome 4"/>
</dbReference>
<evidence type="ECO:0000313" key="2">
    <source>
        <dbReference type="Proteomes" id="UP001239111"/>
    </source>
</evidence>
<organism evidence="1 2">
    <name type="scientific">Eretmocerus hayati</name>
    <dbReference type="NCBI Taxonomy" id="131215"/>
    <lineage>
        <taxon>Eukaryota</taxon>
        <taxon>Metazoa</taxon>
        <taxon>Ecdysozoa</taxon>
        <taxon>Arthropoda</taxon>
        <taxon>Hexapoda</taxon>
        <taxon>Insecta</taxon>
        <taxon>Pterygota</taxon>
        <taxon>Neoptera</taxon>
        <taxon>Endopterygota</taxon>
        <taxon>Hymenoptera</taxon>
        <taxon>Apocrita</taxon>
        <taxon>Proctotrupomorpha</taxon>
        <taxon>Chalcidoidea</taxon>
        <taxon>Aphelinidae</taxon>
        <taxon>Aphelininae</taxon>
        <taxon>Eretmocerus</taxon>
    </lineage>
</organism>
<proteinExistence type="predicted"/>
<gene>
    <name evidence="1" type="ORF">QAD02_006509</name>
</gene>
<evidence type="ECO:0000313" key="1">
    <source>
        <dbReference type="EMBL" id="KAJ8664847.1"/>
    </source>
</evidence>